<sequence>MSLLNARPLDFDATWKLLQSEVKMLVTDPTVGISNQKFVQCHTYIYKICTIPQGREGKPLADRLYYELKACLETVCKRIAGDLLVSSSLLQLYLAKWNNFSVGLRCVDAIFDYLNRFWIRAHCQEGLIPEEGVYPSVLEMGTAVWRDNVQVIPVAQQMLEAMWIHICEGRKGALLEFSLIREILGVYRDLGSRPDSGRVYDSDFAGPFVQLTFQFYSQEAMELMAAQDFDAYALRAHESIASELAAASRFLLPETLPELCMACERAFIEEQKPWLQSIFEALLLQEDMREQLWRLYALLRRVDGALDGGRMSLFELISREGTAAMVALEEEAAAGESPQGISPSMFLSTFIERLEYYYTLVHESLEDDAEFLSAVAKALVVVVNSIKSCALLLAQHAHSVLDKHGAREREIGCDTVCALTDVVTCLKYVLDKDIFQESYVKLFAQRLVLDSSISQEAEEFMNDSLRSVCSPDFISRLQRMLADKVRSKELEDDFLDEYDEDRSVYGMHVLLLTAGTWPVSIPTPIPIPDCLRQGIEAFEAFYSSKHKGRRLSWMLQLGKAEVRGFFSRTYEFSVSMAQLCVLLAFNSASSLSFRELQTLTGFEEEELDQLLRSLARARLLLRVRTCDGGAQEEAERSGEESEESERRCEETTMRVNDRYSNKKTRVRIIAHVVMSKRNKEEPSSLPAEELPPDRNPQIQAVIVRIMKHRKVLPHSDLTKEVLEHLAGRFVPSLPDIKKNIDILIDKEYMERSLEKNEHVYMYVA</sequence>
<dbReference type="SUPFAM" id="SSF75632">
    <property type="entry name" value="Cullin homology domain"/>
    <property type="match status" value="1"/>
</dbReference>
<dbReference type="Gene3D" id="1.10.10.10">
    <property type="entry name" value="Winged helix-like DNA-binding domain superfamily/Winged helix DNA-binding domain"/>
    <property type="match status" value="1"/>
</dbReference>
<evidence type="ECO:0000256" key="4">
    <source>
        <dbReference type="PROSITE-ProRule" id="PRU00330"/>
    </source>
</evidence>
<dbReference type="Gene3D" id="1.20.1310.10">
    <property type="entry name" value="Cullin Repeats"/>
    <property type="match status" value="4"/>
</dbReference>
<proteinExistence type="inferred from homology"/>
<dbReference type="SUPFAM" id="SSF46785">
    <property type="entry name" value="Winged helix' DNA-binding domain"/>
    <property type="match status" value="1"/>
</dbReference>
<keyword evidence="2" id="KW-1017">Isopeptide bond</keyword>
<evidence type="ECO:0000256" key="2">
    <source>
        <dbReference type="ARBA" id="ARBA00022499"/>
    </source>
</evidence>
<dbReference type="EMBL" id="HBEO01033607">
    <property type="protein sequence ID" value="CAD8506720.1"/>
    <property type="molecule type" value="Transcribed_RNA"/>
</dbReference>
<dbReference type="GO" id="GO:0006511">
    <property type="term" value="P:ubiquitin-dependent protein catabolic process"/>
    <property type="evidence" value="ECO:0007669"/>
    <property type="project" value="InterPro"/>
</dbReference>
<dbReference type="InterPro" id="IPR059120">
    <property type="entry name" value="Cullin-like_AB"/>
</dbReference>
<keyword evidence="3" id="KW-0832">Ubl conjugation</keyword>
<dbReference type="SUPFAM" id="SSF74788">
    <property type="entry name" value="Cullin repeat-like"/>
    <property type="match status" value="1"/>
</dbReference>
<dbReference type="SMART" id="SM00884">
    <property type="entry name" value="Cullin_Nedd8"/>
    <property type="match status" value="1"/>
</dbReference>
<dbReference type="Gene3D" id="3.30.230.130">
    <property type="entry name" value="Cullin, Chain C, Domain 2"/>
    <property type="match status" value="1"/>
</dbReference>
<dbReference type="Pfam" id="PF00888">
    <property type="entry name" value="Cullin"/>
    <property type="match status" value="1"/>
</dbReference>
<evidence type="ECO:0000256" key="3">
    <source>
        <dbReference type="ARBA" id="ARBA00022843"/>
    </source>
</evidence>
<evidence type="ECO:0000256" key="6">
    <source>
        <dbReference type="SAM" id="MobiDB-lite"/>
    </source>
</evidence>
<feature type="compositionally biased region" description="Basic and acidic residues" evidence="6">
    <location>
        <begin position="633"/>
        <end position="653"/>
    </location>
</feature>
<dbReference type="Pfam" id="PF26557">
    <property type="entry name" value="Cullin_AB"/>
    <property type="match status" value="1"/>
</dbReference>
<dbReference type="SMART" id="SM00182">
    <property type="entry name" value="CULLIN"/>
    <property type="match status" value="1"/>
</dbReference>
<dbReference type="InterPro" id="IPR036388">
    <property type="entry name" value="WH-like_DNA-bd_sf"/>
</dbReference>
<accession>A0A7S0ND92</accession>
<name>A0A7S0ND92_9CRYP</name>
<feature type="region of interest" description="Disordered" evidence="6">
    <location>
        <begin position="630"/>
        <end position="653"/>
    </location>
</feature>
<evidence type="ECO:0000256" key="1">
    <source>
        <dbReference type="ARBA" id="ARBA00006019"/>
    </source>
</evidence>
<comment type="similarity">
    <text evidence="1 4 5">Belongs to the cullin family.</text>
</comment>
<dbReference type="InterPro" id="IPR036317">
    <property type="entry name" value="Cullin_homology_sf"/>
</dbReference>
<dbReference type="InterPro" id="IPR016158">
    <property type="entry name" value="Cullin_homology"/>
</dbReference>
<dbReference type="InterPro" id="IPR036390">
    <property type="entry name" value="WH_DNA-bd_sf"/>
</dbReference>
<reference evidence="8" key="1">
    <citation type="submission" date="2021-01" db="EMBL/GenBank/DDBJ databases">
        <authorList>
            <person name="Corre E."/>
            <person name="Pelletier E."/>
            <person name="Niang G."/>
            <person name="Scheremetjew M."/>
            <person name="Finn R."/>
            <person name="Kale V."/>
            <person name="Holt S."/>
            <person name="Cochrane G."/>
            <person name="Meng A."/>
            <person name="Brown T."/>
            <person name="Cohen L."/>
        </authorList>
    </citation>
    <scope>NUCLEOTIDE SEQUENCE</scope>
    <source>
        <strain evidence="8">CCMP325</strain>
    </source>
</reference>
<dbReference type="AlphaFoldDB" id="A0A7S0ND92"/>
<dbReference type="PROSITE" id="PS50069">
    <property type="entry name" value="CULLIN_2"/>
    <property type="match status" value="1"/>
</dbReference>
<evidence type="ECO:0000313" key="8">
    <source>
        <dbReference type="EMBL" id="CAD8506720.1"/>
    </source>
</evidence>
<organism evidence="8">
    <name type="scientific">Hanusia phi</name>
    <dbReference type="NCBI Taxonomy" id="3032"/>
    <lineage>
        <taxon>Eukaryota</taxon>
        <taxon>Cryptophyceae</taxon>
        <taxon>Pyrenomonadales</taxon>
        <taxon>Geminigeraceae</taxon>
        <taxon>Hanusia</taxon>
    </lineage>
</organism>
<dbReference type="InterPro" id="IPR001373">
    <property type="entry name" value="Cullin_N"/>
</dbReference>
<dbReference type="FunFam" id="1.10.10.10:FF:000014">
    <property type="entry name" value="Cullin 1"/>
    <property type="match status" value="1"/>
</dbReference>
<dbReference type="Pfam" id="PF10557">
    <property type="entry name" value="Cullin_Nedd8"/>
    <property type="match status" value="1"/>
</dbReference>
<dbReference type="InterPro" id="IPR019559">
    <property type="entry name" value="Cullin_neddylation_domain"/>
</dbReference>
<dbReference type="InterPro" id="IPR045093">
    <property type="entry name" value="Cullin"/>
</dbReference>
<feature type="domain" description="Cullin family profile" evidence="7">
    <location>
        <begin position="388"/>
        <end position="615"/>
    </location>
</feature>
<evidence type="ECO:0000259" key="7">
    <source>
        <dbReference type="PROSITE" id="PS50069"/>
    </source>
</evidence>
<dbReference type="InterPro" id="IPR016159">
    <property type="entry name" value="Cullin_repeat-like_dom_sf"/>
</dbReference>
<dbReference type="PANTHER" id="PTHR11932">
    <property type="entry name" value="CULLIN"/>
    <property type="match status" value="1"/>
</dbReference>
<evidence type="ECO:0000256" key="5">
    <source>
        <dbReference type="RuleBase" id="RU003829"/>
    </source>
</evidence>
<dbReference type="GO" id="GO:0031625">
    <property type="term" value="F:ubiquitin protein ligase binding"/>
    <property type="evidence" value="ECO:0007669"/>
    <property type="project" value="InterPro"/>
</dbReference>
<gene>
    <name evidence="8" type="ORF">HPHI1048_LOCUS22743</name>
</gene>
<protein>
    <recommendedName>
        <fullName evidence="7">Cullin family profile domain-containing protein</fullName>
    </recommendedName>
</protein>